<evidence type="ECO:0000313" key="2">
    <source>
        <dbReference type="EMBL" id="QLY39362.1"/>
    </source>
</evidence>
<name>A0A7L6N1Q4_9MOLU</name>
<dbReference type="PANTHER" id="PTHR41282:SF1">
    <property type="entry name" value="CONSERVED TRANSMEMBRANE PROTEIN-RELATED"/>
    <property type="match status" value="1"/>
</dbReference>
<protein>
    <submittedName>
        <fullName evidence="2">Bax inhibitor-1/YccA family protein</fullName>
    </submittedName>
</protein>
<dbReference type="Pfam" id="PF12811">
    <property type="entry name" value="BaxI_1"/>
    <property type="match status" value="1"/>
</dbReference>
<feature type="transmembrane region" description="Helical" evidence="1">
    <location>
        <begin position="167"/>
        <end position="187"/>
    </location>
</feature>
<dbReference type="EMBL" id="CP051151">
    <property type="protein sequence ID" value="QLY39362.1"/>
    <property type="molecule type" value="Genomic_DNA"/>
</dbReference>
<keyword evidence="1" id="KW-0812">Transmembrane</keyword>
<evidence type="ECO:0000313" key="3">
    <source>
        <dbReference type="Proteomes" id="UP000512167"/>
    </source>
</evidence>
<feature type="transmembrane region" description="Helical" evidence="1">
    <location>
        <begin position="207"/>
        <end position="230"/>
    </location>
</feature>
<keyword evidence="1" id="KW-0472">Membrane</keyword>
<proteinExistence type="predicted"/>
<dbReference type="KEGG" id="tbk:HF295_00215"/>
<feature type="transmembrane region" description="Helical" evidence="1">
    <location>
        <begin position="110"/>
        <end position="129"/>
    </location>
</feature>
<dbReference type="Proteomes" id="UP000512167">
    <property type="component" value="Chromosome"/>
</dbReference>
<evidence type="ECO:0000256" key="1">
    <source>
        <dbReference type="SAM" id="Phobius"/>
    </source>
</evidence>
<feature type="transmembrane region" description="Helical" evidence="1">
    <location>
        <begin position="86"/>
        <end position="104"/>
    </location>
</feature>
<gene>
    <name evidence="2" type="ORF">HF295_00215</name>
</gene>
<keyword evidence="3" id="KW-1185">Reference proteome</keyword>
<dbReference type="InterPro" id="IPR010539">
    <property type="entry name" value="BaxI_1-like"/>
</dbReference>
<dbReference type="AlphaFoldDB" id="A0A7L6N1Q4"/>
<dbReference type="RefSeq" id="WP_312031830.1">
    <property type="nucleotide sequence ID" value="NZ_CP051151.1"/>
</dbReference>
<keyword evidence="1" id="KW-1133">Transmembrane helix</keyword>
<dbReference type="PANTHER" id="PTHR41282">
    <property type="entry name" value="CONSERVED TRANSMEMBRANE PROTEIN-RELATED"/>
    <property type="match status" value="1"/>
</dbReference>
<organism evidence="2 3">
    <name type="scientific">Hujiaoplasma nucleasis</name>
    <dbReference type="NCBI Taxonomy" id="2725268"/>
    <lineage>
        <taxon>Bacteria</taxon>
        <taxon>Bacillati</taxon>
        <taxon>Mycoplasmatota</taxon>
        <taxon>Mollicutes</taxon>
        <taxon>Candidatus Izemoplasmatales</taxon>
        <taxon>Hujiaoplasmataceae</taxon>
        <taxon>Hujiaoplasma</taxon>
    </lineage>
</organism>
<sequence length="234" mass="25686">MRMRSTNPVLTKMSNYDYVTDRPITYTNVTVKTLFLLGIAVLTALASLIYFPEFLTPGVLIGAMIIGFISVIIGTRSINYAPIFGIIYAVSEGLVLGVVSALFAYMYEGIVITALTTTLLVFVIMLLLFSTNVIKVNQKFASFMVVALISVIIMSLIGILLPSVFGGSFYTIIVLVSAGLSAFFLLLDFQSIKTSVESGMDQKVGWILALGLMITIVWIYIEMLRLLALFSRNN</sequence>
<feature type="transmembrane region" description="Helical" evidence="1">
    <location>
        <begin position="34"/>
        <end position="51"/>
    </location>
</feature>
<reference evidence="2 3" key="1">
    <citation type="submission" date="2020-04" db="EMBL/GenBank/DDBJ databases">
        <authorList>
            <person name="Zheng R.K."/>
            <person name="Sun C.M."/>
        </authorList>
    </citation>
    <scope>NUCLEOTIDE SEQUENCE [LARGE SCALE GENOMIC DNA]</scope>
    <source>
        <strain evidence="3">zrk29</strain>
    </source>
</reference>
<accession>A0A7L6N1Q4</accession>
<feature type="transmembrane region" description="Helical" evidence="1">
    <location>
        <begin position="57"/>
        <end position="74"/>
    </location>
</feature>
<feature type="transmembrane region" description="Helical" evidence="1">
    <location>
        <begin position="141"/>
        <end position="161"/>
    </location>
</feature>